<dbReference type="AlphaFoldDB" id="A0A1H1IVP6"/>
<keyword evidence="2" id="KW-1185">Reference proteome</keyword>
<organism evidence="1 2">
    <name type="scientific">Paraburkholderia tuberum</name>
    <dbReference type="NCBI Taxonomy" id="157910"/>
    <lineage>
        <taxon>Bacteria</taxon>
        <taxon>Pseudomonadati</taxon>
        <taxon>Pseudomonadota</taxon>
        <taxon>Betaproteobacteria</taxon>
        <taxon>Burkholderiales</taxon>
        <taxon>Burkholderiaceae</taxon>
        <taxon>Paraburkholderia</taxon>
    </lineage>
</organism>
<accession>A0A1H1IVP6</accession>
<evidence type="ECO:0000313" key="1">
    <source>
        <dbReference type="EMBL" id="SDR41781.1"/>
    </source>
</evidence>
<dbReference type="STRING" id="157910.SAMN05445850_3735"/>
<dbReference type="Proteomes" id="UP000199365">
    <property type="component" value="Unassembled WGS sequence"/>
</dbReference>
<gene>
    <name evidence="1" type="ORF">SAMN05445850_3735</name>
</gene>
<proteinExistence type="predicted"/>
<protein>
    <submittedName>
        <fullName evidence="1">Uncharacterized protein</fullName>
    </submittedName>
</protein>
<dbReference type="EMBL" id="FNKX01000002">
    <property type="protein sequence ID" value="SDR41781.1"/>
    <property type="molecule type" value="Genomic_DNA"/>
</dbReference>
<name>A0A1H1IVP6_9BURK</name>
<sequence length="183" mass="20592">MNVIAEAKALRREVKALATKPELDLLVRYDLLGKKPPFSWQDRVWQRIRHLLASASLMSPHVTQYPWLPTLKHRPVSADVKTVMIWALGADRHQLRAACEGLSKKLQGGDDLAPVLVTDIADFAFYSRLGWLVEYVPSLSGEGPSLQQRKQAYLAWRYRDAIVLPLSAGLASDAQWHALLKLS</sequence>
<dbReference type="RefSeq" id="WP_090805872.1">
    <property type="nucleotide sequence ID" value="NZ_FNKX01000002.1"/>
</dbReference>
<reference evidence="2" key="1">
    <citation type="submission" date="2016-10" db="EMBL/GenBank/DDBJ databases">
        <authorList>
            <person name="Varghese N."/>
            <person name="Submissions S."/>
        </authorList>
    </citation>
    <scope>NUCLEOTIDE SEQUENCE [LARGE SCALE GENOMIC DNA]</scope>
    <source>
        <strain evidence="2">DUS833</strain>
    </source>
</reference>
<evidence type="ECO:0000313" key="2">
    <source>
        <dbReference type="Proteomes" id="UP000199365"/>
    </source>
</evidence>